<proteinExistence type="predicted"/>
<dbReference type="Proteomes" id="UP001620645">
    <property type="component" value="Unassembled WGS sequence"/>
</dbReference>
<gene>
    <name evidence="2" type="ORF">niasHS_012876</name>
</gene>
<name>A0ABD2IN60_HETSC</name>
<dbReference type="AlphaFoldDB" id="A0ABD2IN60"/>
<comment type="caution">
    <text evidence="2">The sequence shown here is derived from an EMBL/GenBank/DDBJ whole genome shotgun (WGS) entry which is preliminary data.</text>
</comment>
<evidence type="ECO:0000313" key="3">
    <source>
        <dbReference type="Proteomes" id="UP001620645"/>
    </source>
</evidence>
<organism evidence="2 3">
    <name type="scientific">Heterodera schachtii</name>
    <name type="common">Sugarbeet cyst nematode worm</name>
    <name type="synonym">Tylenchus schachtii</name>
    <dbReference type="NCBI Taxonomy" id="97005"/>
    <lineage>
        <taxon>Eukaryota</taxon>
        <taxon>Metazoa</taxon>
        <taxon>Ecdysozoa</taxon>
        <taxon>Nematoda</taxon>
        <taxon>Chromadorea</taxon>
        <taxon>Rhabditida</taxon>
        <taxon>Tylenchina</taxon>
        <taxon>Tylenchomorpha</taxon>
        <taxon>Tylenchoidea</taxon>
        <taxon>Heteroderidae</taxon>
        <taxon>Heteroderinae</taxon>
        <taxon>Heterodera</taxon>
    </lineage>
</organism>
<evidence type="ECO:0000313" key="2">
    <source>
        <dbReference type="EMBL" id="KAL3081499.1"/>
    </source>
</evidence>
<protein>
    <submittedName>
        <fullName evidence="2">Uncharacterized protein</fullName>
    </submittedName>
</protein>
<feature type="chain" id="PRO_5044754199" evidence="1">
    <location>
        <begin position="23"/>
        <end position="179"/>
    </location>
</feature>
<keyword evidence="3" id="KW-1185">Reference proteome</keyword>
<feature type="signal peptide" evidence="1">
    <location>
        <begin position="1"/>
        <end position="22"/>
    </location>
</feature>
<reference evidence="2 3" key="1">
    <citation type="submission" date="2024-10" db="EMBL/GenBank/DDBJ databases">
        <authorList>
            <person name="Kim D."/>
        </authorList>
    </citation>
    <scope>NUCLEOTIDE SEQUENCE [LARGE SCALE GENOMIC DNA]</scope>
    <source>
        <strain evidence="2">Taebaek</strain>
    </source>
</reference>
<dbReference type="EMBL" id="JBICCN010000272">
    <property type="protein sequence ID" value="KAL3081499.1"/>
    <property type="molecule type" value="Genomic_DNA"/>
</dbReference>
<sequence length="179" mass="20326">MSLNKIALLLLLISFNISVANGWKCPFPELKKFFETAISLVAEKAKEAVELVKCTFWEEACKKLCESSCHDQQKAIVSLPNVRTNPPMCVSRERACIATSCFQFDTLGYCDPRESVIGRPYKPKVQSAYEKAQEKACKKQKKTLKQIAADELLCHQMPPPLRLLPFRSLEAKENEEKDK</sequence>
<accession>A0ABD2IN60</accession>
<evidence type="ECO:0000256" key="1">
    <source>
        <dbReference type="SAM" id="SignalP"/>
    </source>
</evidence>
<keyword evidence="1" id="KW-0732">Signal</keyword>